<dbReference type="SUPFAM" id="SSF46785">
    <property type="entry name" value="Winged helix' DNA-binding domain"/>
    <property type="match status" value="1"/>
</dbReference>
<evidence type="ECO:0000313" key="6">
    <source>
        <dbReference type="EMBL" id="MPR34155.1"/>
    </source>
</evidence>
<dbReference type="PRINTS" id="PR00034">
    <property type="entry name" value="HTHCRP"/>
</dbReference>
<comment type="caution">
    <text evidence="6">The sequence shown here is derived from an EMBL/GenBank/DDBJ whole genome shotgun (WGS) entry which is preliminary data.</text>
</comment>
<dbReference type="AlphaFoldDB" id="A0A7C9BJ83"/>
<dbReference type="Gene3D" id="2.60.120.10">
    <property type="entry name" value="Jelly Rolls"/>
    <property type="match status" value="1"/>
</dbReference>
<dbReference type="InterPro" id="IPR014710">
    <property type="entry name" value="RmlC-like_jellyroll"/>
</dbReference>
<dbReference type="InterPro" id="IPR018490">
    <property type="entry name" value="cNMP-bd_dom_sf"/>
</dbReference>
<dbReference type="SMART" id="SM00419">
    <property type="entry name" value="HTH_CRP"/>
    <property type="match status" value="1"/>
</dbReference>
<dbReference type="SUPFAM" id="SSF51206">
    <property type="entry name" value="cAMP-binding domain-like"/>
    <property type="match status" value="1"/>
</dbReference>
<feature type="domain" description="Cyclic nucleotide-binding" evidence="4">
    <location>
        <begin position="12"/>
        <end position="78"/>
    </location>
</feature>
<dbReference type="RefSeq" id="WP_152760128.1">
    <property type="nucleotide sequence ID" value="NZ_WHLY01000002.1"/>
</dbReference>
<evidence type="ECO:0000313" key="7">
    <source>
        <dbReference type="Proteomes" id="UP000479293"/>
    </source>
</evidence>
<dbReference type="Pfam" id="PF13545">
    <property type="entry name" value="HTH_Crp_2"/>
    <property type="match status" value="1"/>
</dbReference>
<keyword evidence="1" id="KW-0805">Transcription regulation</keyword>
<dbReference type="Pfam" id="PF00027">
    <property type="entry name" value="cNMP_binding"/>
    <property type="match status" value="1"/>
</dbReference>
<dbReference type="Gene3D" id="1.10.10.10">
    <property type="entry name" value="Winged helix-like DNA-binding domain superfamily/Winged helix DNA-binding domain"/>
    <property type="match status" value="1"/>
</dbReference>
<evidence type="ECO:0000256" key="3">
    <source>
        <dbReference type="ARBA" id="ARBA00023163"/>
    </source>
</evidence>
<dbReference type="PANTHER" id="PTHR24567">
    <property type="entry name" value="CRP FAMILY TRANSCRIPTIONAL REGULATORY PROTEIN"/>
    <property type="match status" value="1"/>
</dbReference>
<organism evidence="6 7">
    <name type="scientific">Salmonirosea aquatica</name>
    <dbReference type="NCBI Taxonomy" id="2654236"/>
    <lineage>
        <taxon>Bacteria</taxon>
        <taxon>Pseudomonadati</taxon>
        <taxon>Bacteroidota</taxon>
        <taxon>Cytophagia</taxon>
        <taxon>Cytophagales</taxon>
        <taxon>Spirosomataceae</taxon>
        <taxon>Salmonirosea</taxon>
    </lineage>
</organism>
<dbReference type="EMBL" id="WHLY01000002">
    <property type="protein sequence ID" value="MPR34155.1"/>
    <property type="molecule type" value="Genomic_DNA"/>
</dbReference>
<sequence>MQQPVEFYIEKFQGKFEPALVSELAEKGHYSRMEEGGTLMTPGAYIRSIPIILNGTIKILRTDEDGREILMYYLGSGESCAMSLTCCLNARRSEIRAVAEETTEMVLLPVQSVEEWIVRYPTWRAFVFETYQRRFDDLLKTIDGVAFQKMDERLWHYLQQKIQRTASSTLETTHEEIAQELGTSREVVSRLLKQLEKIGRVRLGRNRVELLTR</sequence>
<keyword evidence="3" id="KW-0804">Transcription</keyword>
<keyword evidence="2" id="KW-0238">DNA-binding</keyword>
<dbReference type="CDD" id="cd00038">
    <property type="entry name" value="CAP_ED"/>
    <property type="match status" value="1"/>
</dbReference>
<keyword evidence="7" id="KW-1185">Reference proteome</keyword>
<proteinExistence type="predicted"/>
<dbReference type="InterPro" id="IPR036388">
    <property type="entry name" value="WH-like_DNA-bd_sf"/>
</dbReference>
<protein>
    <submittedName>
        <fullName evidence="6">Helix-turn-helix domain-containing protein</fullName>
    </submittedName>
</protein>
<gene>
    <name evidence="6" type="ORF">GBK04_12455</name>
</gene>
<dbReference type="InterPro" id="IPR050397">
    <property type="entry name" value="Env_Response_Regulators"/>
</dbReference>
<evidence type="ECO:0000259" key="5">
    <source>
        <dbReference type="PROSITE" id="PS51063"/>
    </source>
</evidence>
<evidence type="ECO:0000256" key="2">
    <source>
        <dbReference type="ARBA" id="ARBA00023125"/>
    </source>
</evidence>
<name>A0A7C9BJ83_9BACT</name>
<accession>A0A7C9BJ83</accession>
<dbReference type="GO" id="GO:0005829">
    <property type="term" value="C:cytosol"/>
    <property type="evidence" value="ECO:0007669"/>
    <property type="project" value="TreeGrafter"/>
</dbReference>
<dbReference type="GO" id="GO:0003677">
    <property type="term" value="F:DNA binding"/>
    <property type="evidence" value="ECO:0007669"/>
    <property type="project" value="UniProtKB-KW"/>
</dbReference>
<reference evidence="6 7" key="1">
    <citation type="submission" date="2019-10" db="EMBL/GenBank/DDBJ databases">
        <title>Draft Genome Sequence of Cytophagaceae sp. SJW1-29.</title>
        <authorList>
            <person name="Choi A."/>
        </authorList>
    </citation>
    <scope>NUCLEOTIDE SEQUENCE [LARGE SCALE GENOMIC DNA]</scope>
    <source>
        <strain evidence="6 7">SJW1-29</strain>
    </source>
</reference>
<dbReference type="InterPro" id="IPR000595">
    <property type="entry name" value="cNMP-bd_dom"/>
</dbReference>
<dbReference type="PROSITE" id="PS50042">
    <property type="entry name" value="CNMP_BINDING_3"/>
    <property type="match status" value="1"/>
</dbReference>
<dbReference type="PANTHER" id="PTHR24567:SF26">
    <property type="entry name" value="REGULATORY PROTEIN YEIL"/>
    <property type="match status" value="1"/>
</dbReference>
<dbReference type="InterPro" id="IPR036390">
    <property type="entry name" value="WH_DNA-bd_sf"/>
</dbReference>
<dbReference type="InterPro" id="IPR012318">
    <property type="entry name" value="HTH_CRP"/>
</dbReference>
<dbReference type="PROSITE" id="PS51063">
    <property type="entry name" value="HTH_CRP_2"/>
    <property type="match status" value="1"/>
</dbReference>
<evidence type="ECO:0000259" key="4">
    <source>
        <dbReference type="PROSITE" id="PS50042"/>
    </source>
</evidence>
<feature type="domain" description="HTH crp-type" evidence="5">
    <location>
        <begin position="148"/>
        <end position="213"/>
    </location>
</feature>
<dbReference type="Proteomes" id="UP000479293">
    <property type="component" value="Unassembled WGS sequence"/>
</dbReference>
<evidence type="ECO:0000256" key="1">
    <source>
        <dbReference type="ARBA" id="ARBA00023015"/>
    </source>
</evidence>
<dbReference type="GO" id="GO:0003700">
    <property type="term" value="F:DNA-binding transcription factor activity"/>
    <property type="evidence" value="ECO:0007669"/>
    <property type="project" value="TreeGrafter"/>
</dbReference>